<name>A0A0J8GVX5_9ALTE</name>
<dbReference type="STRING" id="1513271.XM47_08890"/>
<feature type="signal peptide" evidence="5">
    <location>
        <begin position="1"/>
        <end position="25"/>
    </location>
</feature>
<keyword evidence="4" id="KW-0798">TonB box</keyword>
<feature type="domain" description="TonB-dependent receptor-like beta-barrel" evidence="6">
    <location>
        <begin position="523"/>
        <end position="956"/>
    </location>
</feature>
<dbReference type="AlphaFoldDB" id="A0A0J8GVX5"/>
<comment type="caution">
    <text evidence="8">The sequence shown here is derived from an EMBL/GenBank/DDBJ whole genome shotgun (WGS) entry which is preliminary data.</text>
</comment>
<dbReference type="EMBL" id="LAZL01000011">
    <property type="protein sequence ID" value="KMT65459.1"/>
    <property type="molecule type" value="Genomic_DNA"/>
</dbReference>
<dbReference type="PATRIC" id="fig|1513271.3.peg.1813"/>
<evidence type="ECO:0000256" key="3">
    <source>
        <dbReference type="ARBA" id="ARBA00023237"/>
    </source>
</evidence>
<keyword evidence="8" id="KW-0675">Receptor</keyword>
<dbReference type="SUPFAM" id="SSF56935">
    <property type="entry name" value="Porins"/>
    <property type="match status" value="1"/>
</dbReference>
<evidence type="ECO:0000256" key="1">
    <source>
        <dbReference type="ARBA" id="ARBA00004442"/>
    </source>
</evidence>
<dbReference type="PANTHER" id="PTHR40980">
    <property type="entry name" value="PLUG DOMAIN-CONTAINING PROTEIN"/>
    <property type="match status" value="1"/>
</dbReference>
<feature type="domain" description="TonB-dependent receptor plug" evidence="7">
    <location>
        <begin position="53"/>
        <end position="156"/>
    </location>
</feature>
<comment type="similarity">
    <text evidence="4">Belongs to the TonB-dependent receptor family.</text>
</comment>
<dbReference type="OrthoDB" id="8727862at2"/>
<dbReference type="NCBIfam" id="TIGR01782">
    <property type="entry name" value="TonB-Xanth-Caul"/>
    <property type="match status" value="1"/>
</dbReference>
<dbReference type="Pfam" id="PF07715">
    <property type="entry name" value="Plug"/>
    <property type="match status" value="1"/>
</dbReference>
<keyword evidence="5" id="KW-0732">Signal</keyword>
<accession>A0A0J8GVX5</accession>
<dbReference type="Gene3D" id="2.40.170.20">
    <property type="entry name" value="TonB-dependent receptor, beta-barrel domain"/>
    <property type="match status" value="1"/>
</dbReference>
<keyword evidence="9" id="KW-1185">Reference proteome</keyword>
<sequence length="990" mass="107773">MKQFKPSILTLALATTGLFSGYNYAADQGLDEEVETIKITGLRGALMRAQVTKMESTSVVEVISAEDIGKLPDSSIAESLSRLPGMAGERRDGRTSGISVRGFREDYSGSTMNGRELLGMGDNRGVEFDLYPSEIMSGVTVYKSPEAKLTTQGVAGTVDLQTAKPLTSDEYFAINMNLEQNGMKSGNPDFDDNGHRLAVSFSQKFADDTIGVAVAYATTESPSQEEQFRGWGYADVGLEDKDEDGNVTKDHVYDAITNPAGTIRLENGLTKDDLAGAKILGGHDSYVRSALLERDTLAAVVQFKPSDDLTISLDALKIDFSDTQVKRGFEEGGAEWGTGKHYTISSVEKGLVTAGRAGDSNNAFKTVVRNDSYAKTADLTAFGANIKYQLNEDWKLELDLSSSEVDKKIIDIESYSGVGRSRHKDQGAGMIRGFEMTSTGVMYNQPTGVTNPDLSDTAVVKLAGPQSWGGGMQGFADRFPENTTQAKNSDAPITYAEAQDGFVNEPVFHEEMDALKFNATGLVELGPITKLHTGIRYSDRSKSKDNRGAFLTSTAWPDQGQIPEEYIVGQTSLGFLGLGNMVAYDSLAMFDNNEYTKGDAALFETGRKGDSYTVSEEMTQIYLQADIEAEIGSIYVRGNMGVQYVDTTQSSSGFFAQIGEGSLVNAAETSEELSYSTVLPSLSLNFELMDDHILRTAVAKTQTRPRIDDMKAGGKVDFSFNPGRVASTTIDNSPWSADSGNPFLKPLEANQFDLAYDWYFAEDGFMSAAFFYKDITNWHYQASLPRDFSDAYIASYHKTEDDQGNVITPGTFMGISSAKIDGLEGFVRGYEFQVTLPLNLVADSLDGFGVMFSAAFNDGNLNTFEGVKLDETLEIPGLSDETYSLVGYYESGGLQIRIAGTKRDEFLTEDRGLSLALEPSTDNGSTLWDAQIGYDFGKGGFNSLEGLTVSLQAQNITDEDQVKFANGDPRQIVKHQSFGSNYLLGLNYKF</sequence>
<evidence type="ECO:0000259" key="6">
    <source>
        <dbReference type="Pfam" id="PF00593"/>
    </source>
</evidence>
<evidence type="ECO:0000313" key="9">
    <source>
        <dbReference type="Proteomes" id="UP000037600"/>
    </source>
</evidence>
<dbReference type="Proteomes" id="UP000037600">
    <property type="component" value="Unassembled WGS sequence"/>
</dbReference>
<evidence type="ECO:0000256" key="5">
    <source>
        <dbReference type="SAM" id="SignalP"/>
    </source>
</evidence>
<dbReference type="PANTHER" id="PTHR40980:SF3">
    <property type="entry name" value="TONB-DEPENDENT RECEPTOR-LIKE BETA-BARREL DOMAIN-CONTAINING PROTEIN"/>
    <property type="match status" value="1"/>
</dbReference>
<keyword evidence="3" id="KW-0998">Cell outer membrane</keyword>
<dbReference type="InterPro" id="IPR036942">
    <property type="entry name" value="Beta-barrel_TonB_sf"/>
</dbReference>
<dbReference type="InterPro" id="IPR012910">
    <property type="entry name" value="Plug_dom"/>
</dbReference>
<evidence type="ECO:0000313" key="8">
    <source>
        <dbReference type="EMBL" id="KMT65459.1"/>
    </source>
</evidence>
<dbReference type="InterPro" id="IPR010104">
    <property type="entry name" value="TonB_rcpt_bac"/>
</dbReference>
<dbReference type="Gene3D" id="2.170.130.10">
    <property type="entry name" value="TonB-dependent receptor, plug domain"/>
    <property type="match status" value="1"/>
</dbReference>
<dbReference type="Pfam" id="PF00593">
    <property type="entry name" value="TonB_dep_Rec_b-barrel"/>
    <property type="match status" value="1"/>
</dbReference>
<gene>
    <name evidence="8" type="ORF">XM47_08890</name>
</gene>
<dbReference type="InterPro" id="IPR000531">
    <property type="entry name" value="Beta-barrel_TonB"/>
</dbReference>
<feature type="chain" id="PRO_5005298624" evidence="5">
    <location>
        <begin position="26"/>
        <end position="990"/>
    </location>
</feature>
<dbReference type="InterPro" id="IPR037066">
    <property type="entry name" value="Plug_dom_sf"/>
</dbReference>
<keyword evidence="2 4" id="KW-0472">Membrane</keyword>
<comment type="subcellular location">
    <subcellularLocation>
        <location evidence="1 4">Cell outer membrane</location>
    </subcellularLocation>
</comment>
<protein>
    <submittedName>
        <fullName evidence="8">TonB-dependent receptor</fullName>
    </submittedName>
</protein>
<dbReference type="RefSeq" id="WP_048691741.1">
    <property type="nucleotide sequence ID" value="NZ_KQ130488.1"/>
</dbReference>
<dbReference type="GO" id="GO:0009279">
    <property type="term" value="C:cell outer membrane"/>
    <property type="evidence" value="ECO:0007669"/>
    <property type="project" value="UniProtKB-SubCell"/>
</dbReference>
<evidence type="ECO:0000259" key="7">
    <source>
        <dbReference type="Pfam" id="PF07715"/>
    </source>
</evidence>
<evidence type="ECO:0000256" key="2">
    <source>
        <dbReference type="ARBA" id="ARBA00023136"/>
    </source>
</evidence>
<organism evidence="8 9">
    <name type="scientific">Catenovulum maritimum</name>
    <dbReference type="NCBI Taxonomy" id="1513271"/>
    <lineage>
        <taxon>Bacteria</taxon>
        <taxon>Pseudomonadati</taxon>
        <taxon>Pseudomonadota</taxon>
        <taxon>Gammaproteobacteria</taxon>
        <taxon>Alteromonadales</taxon>
        <taxon>Alteromonadaceae</taxon>
        <taxon>Catenovulum</taxon>
    </lineage>
</organism>
<evidence type="ECO:0000256" key="4">
    <source>
        <dbReference type="RuleBase" id="RU003357"/>
    </source>
</evidence>
<reference evidence="8 9" key="1">
    <citation type="submission" date="2015-04" db="EMBL/GenBank/DDBJ databases">
        <title>Draft Genome Sequence of the Novel Agar-Digesting Marine Bacterium Q1.</title>
        <authorList>
            <person name="Li Y."/>
            <person name="Li D."/>
            <person name="Chen G."/>
            <person name="Du Z."/>
        </authorList>
    </citation>
    <scope>NUCLEOTIDE SEQUENCE [LARGE SCALE GENOMIC DNA]</scope>
    <source>
        <strain evidence="8 9">Q1</strain>
    </source>
</reference>
<proteinExistence type="inferred from homology"/>